<keyword evidence="6" id="KW-1185">Reference proteome</keyword>
<keyword evidence="2 3" id="KW-0040">ANK repeat</keyword>
<dbReference type="PROSITE" id="PS50088">
    <property type="entry name" value="ANK_REPEAT"/>
    <property type="match status" value="2"/>
</dbReference>
<gene>
    <name evidence="5" type="ORF">OKIOD_LOCUS2722</name>
</gene>
<proteinExistence type="predicted"/>
<feature type="repeat" description="ANK" evidence="3">
    <location>
        <begin position="149"/>
        <end position="181"/>
    </location>
</feature>
<feature type="region of interest" description="Disordered" evidence="4">
    <location>
        <begin position="1"/>
        <end position="47"/>
    </location>
</feature>
<reference evidence="5 6" key="1">
    <citation type="submission" date="2021-04" db="EMBL/GenBank/DDBJ databases">
        <authorList>
            <person name="Bliznina A."/>
        </authorList>
    </citation>
    <scope>NUCLEOTIDE SEQUENCE [LARGE SCALE GENOMIC DNA]</scope>
</reference>
<organism evidence="5 6">
    <name type="scientific">Oikopleura dioica</name>
    <name type="common">Tunicate</name>
    <dbReference type="NCBI Taxonomy" id="34765"/>
    <lineage>
        <taxon>Eukaryota</taxon>
        <taxon>Metazoa</taxon>
        <taxon>Chordata</taxon>
        <taxon>Tunicata</taxon>
        <taxon>Appendicularia</taxon>
        <taxon>Copelata</taxon>
        <taxon>Oikopleuridae</taxon>
        <taxon>Oikopleura</taxon>
    </lineage>
</organism>
<feature type="repeat" description="ANK" evidence="3">
    <location>
        <begin position="182"/>
        <end position="214"/>
    </location>
</feature>
<keyword evidence="1" id="KW-0677">Repeat</keyword>
<evidence type="ECO:0000256" key="1">
    <source>
        <dbReference type="ARBA" id="ARBA00022737"/>
    </source>
</evidence>
<dbReference type="InterPro" id="IPR036770">
    <property type="entry name" value="Ankyrin_rpt-contain_sf"/>
</dbReference>
<name>A0ABN7RUC0_OIKDI</name>
<dbReference type="Pfam" id="PF12796">
    <property type="entry name" value="Ank_2"/>
    <property type="match status" value="1"/>
</dbReference>
<dbReference type="InterPro" id="IPR002110">
    <property type="entry name" value="Ankyrin_rpt"/>
</dbReference>
<evidence type="ECO:0000256" key="2">
    <source>
        <dbReference type="ARBA" id="ARBA00023043"/>
    </source>
</evidence>
<dbReference type="EMBL" id="OU015568">
    <property type="protein sequence ID" value="CAG5086281.1"/>
    <property type="molecule type" value="Genomic_DNA"/>
</dbReference>
<evidence type="ECO:0000256" key="3">
    <source>
        <dbReference type="PROSITE-ProRule" id="PRU00023"/>
    </source>
</evidence>
<dbReference type="Gene3D" id="1.25.40.20">
    <property type="entry name" value="Ankyrin repeat-containing domain"/>
    <property type="match status" value="1"/>
</dbReference>
<dbReference type="PROSITE" id="PS50297">
    <property type="entry name" value="ANK_REP_REGION"/>
    <property type="match status" value="2"/>
</dbReference>
<dbReference type="SUPFAM" id="SSF48403">
    <property type="entry name" value="Ankyrin repeat"/>
    <property type="match status" value="1"/>
</dbReference>
<dbReference type="SMART" id="SM00248">
    <property type="entry name" value="ANK"/>
    <property type="match status" value="3"/>
</dbReference>
<evidence type="ECO:0000256" key="4">
    <source>
        <dbReference type="SAM" id="MobiDB-lite"/>
    </source>
</evidence>
<feature type="compositionally biased region" description="Pro residues" evidence="4">
    <location>
        <begin position="20"/>
        <end position="47"/>
    </location>
</feature>
<dbReference type="Proteomes" id="UP001158576">
    <property type="component" value="Chromosome PAR"/>
</dbReference>
<sequence>MDIRVSETVVVRQTDTQQIAPPPPPPPSSQISLPPPPPPPANLPLPPATFSEVTLENSVEDAAIDISLLLKKRFADCGEPNEFHAAARAGDTRRMDNIAAREPSLINKKDSFGRSALWIVASVELEWTERTLLHLVKMKNIDLDAPDVRGQTPVFAAAKYCHTRSLEILLEHGADPNGSADSAESPLHVSVRDGMPKVASLLLKYGASPDGERPGLEHRVNFGTIPIYTAIVYDQFEIFIELLRYGANPDLLMIQPGFTNSMLEGLLKHGSEVKWLKALFIAGMSPYQNVPDRPFYGSMHKHALLDEIASSKLQVRSLRAQARKVIRQHLPSKLLPSIPLHISHRLRWYLQLPELEKLAKSAPATPLEG</sequence>
<evidence type="ECO:0000313" key="6">
    <source>
        <dbReference type="Proteomes" id="UP001158576"/>
    </source>
</evidence>
<dbReference type="PANTHER" id="PTHR24198:SF165">
    <property type="entry name" value="ANKYRIN REPEAT-CONTAINING PROTEIN-RELATED"/>
    <property type="match status" value="1"/>
</dbReference>
<protein>
    <submittedName>
        <fullName evidence="5">Oidioi.mRNA.OKI2018_I69.PAR.g11164.t1.cds</fullName>
    </submittedName>
</protein>
<evidence type="ECO:0000313" key="5">
    <source>
        <dbReference type="EMBL" id="CAG5086281.1"/>
    </source>
</evidence>
<dbReference type="PANTHER" id="PTHR24198">
    <property type="entry name" value="ANKYRIN REPEAT AND PROTEIN KINASE DOMAIN-CONTAINING PROTEIN"/>
    <property type="match status" value="1"/>
</dbReference>
<dbReference type="SUPFAM" id="SSF101447">
    <property type="entry name" value="Formin homology 2 domain (FH2 domain)"/>
    <property type="match status" value="1"/>
</dbReference>
<accession>A0ABN7RUC0</accession>